<reference evidence="2 3" key="1">
    <citation type="submission" date="2017-03" db="EMBL/GenBank/DDBJ databases">
        <title>Comparative genomics of honeybee gut symbionts reveal geographically distinct and subgroup specific antibiotic resistance.</title>
        <authorList>
            <person name="Ludvigsen J."/>
            <person name="Porcellato D."/>
            <person name="Labee-Lund T.M."/>
            <person name="Amdam G.V."/>
            <person name="Rudi K."/>
        </authorList>
    </citation>
    <scope>NUCLEOTIDE SEQUENCE [LARGE SCALE GENOMIC DNA]</scope>
    <source>
        <strain evidence="2 3">A-4-12</strain>
    </source>
</reference>
<dbReference type="PANTHER" id="PTHR15032">
    <property type="entry name" value="N-ACYL-PHOSPHATIDYLETHANOLAMINE-HYDROLYZING PHOSPHOLIPASE D"/>
    <property type="match status" value="1"/>
</dbReference>
<protein>
    <recommendedName>
        <fullName evidence="1">Metallo-beta-lactamase domain-containing protein</fullName>
    </recommendedName>
</protein>
<dbReference type="GO" id="GO:0005737">
    <property type="term" value="C:cytoplasm"/>
    <property type="evidence" value="ECO:0007669"/>
    <property type="project" value="TreeGrafter"/>
</dbReference>
<accession>A0A242NWP2</accession>
<proteinExistence type="predicted"/>
<dbReference type="OrthoDB" id="9805728at2"/>
<sequence length="332" mass="37852">MSKANKIICDQSHHKKKGFDNTEPFSIKLTDALRWRLQRKVLPPQGGYQAFIQNWLSSIDISLSGDRVWWIGHSTTLIKLNEQWILTDPVFSNRVSPVQFIGPKRRTKPAITIDKLPSINVVVISHSHYDHLDFNSIQQLITRYPQLTILVPLGLKRKLLKWGAKQVIELDWWQSTNVNGITFTATPAKHWSNRGAFDVNKALWCGWVMQTDIDKPLSTKTVYFMGDTGYCASLKKIADNFKQIDLALIPIGAYAPRWFMQSQHIDPQQALQLYDELNCQSAIAIHWGAFELADEPLDEPPTLLNSLKGDRSFHILKIGASLAINQLNNELK</sequence>
<comment type="caution">
    <text evidence="2">The sequence shown here is derived from an EMBL/GenBank/DDBJ whole genome shotgun (WGS) entry which is preliminary data.</text>
</comment>
<dbReference type="SUPFAM" id="SSF56281">
    <property type="entry name" value="Metallo-hydrolase/oxidoreductase"/>
    <property type="match status" value="1"/>
</dbReference>
<dbReference type="InterPro" id="IPR001279">
    <property type="entry name" value="Metallo-B-lactamas"/>
</dbReference>
<dbReference type="AlphaFoldDB" id="A0A242NWP2"/>
<gene>
    <name evidence="2" type="ORF">B6D06_04130</name>
</gene>
<organism evidence="2 3">
    <name type="scientific">Gilliamella apis</name>
    <dbReference type="NCBI Taxonomy" id="1970738"/>
    <lineage>
        <taxon>Bacteria</taxon>
        <taxon>Pseudomonadati</taxon>
        <taxon>Pseudomonadota</taxon>
        <taxon>Gammaproteobacteria</taxon>
        <taxon>Orbales</taxon>
        <taxon>Orbaceae</taxon>
        <taxon>Gilliamella</taxon>
    </lineage>
</organism>
<dbReference type="Pfam" id="PF12706">
    <property type="entry name" value="Lactamase_B_2"/>
    <property type="match status" value="1"/>
</dbReference>
<dbReference type="EMBL" id="NASK01000086">
    <property type="protein sequence ID" value="OTQ50511.1"/>
    <property type="molecule type" value="Genomic_DNA"/>
</dbReference>
<dbReference type="RefSeq" id="WP_086320301.1">
    <property type="nucleotide sequence ID" value="NZ_NASK01000086.1"/>
</dbReference>
<dbReference type="InterPro" id="IPR036866">
    <property type="entry name" value="RibonucZ/Hydroxyglut_hydro"/>
</dbReference>
<evidence type="ECO:0000313" key="3">
    <source>
        <dbReference type="Proteomes" id="UP000194968"/>
    </source>
</evidence>
<name>A0A242NWP2_9GAMM</name>
<evidence type="ECO:0000313" key="2">
    <source>
        <dbReference type="EMBL" id="OTQ50511.1"/>
    </source>
</evidence>
<dbReference type="PANTHER" id="PTHR15032:SF4">
    <property type="entry name" value="N-ACYL-PHOSPHATIDYLETHANOLAMINE-HYDROLYZING PHOSPHOLIPASE D"/>
    <property type="match status" value="1"/>
</dbReference>
<dbReference type="Gene3D" id="3.60.15.10">
    <property type="entry name" value="Ribonuclease Z/Hydroxyacylglutathione hydrolase-like"/>
    <property type="match status" value="1"/>
</dbReference>
<evidence type="ECO:0000259" key="1">
    <source>
        <dbReference type="Pfam" id="PF12706"/>
    </source>
</evidence>
<feature type="domain" description="Metallo-beta-lactamase" evidence="1">
    <location>
        <begin position="84"/>
        <end position="287"/>
    </location>
</feature>
<dbReference type="Proteomes" id="UP000194968">
    <property type="component" value="Unassembled WGS sequence"/>
</dbReference>